<dbReference type="EMBL" id="KF900512">
    <property type="protein sequence ID" value="AIE97609.1"/>
    <property type="molecule type" value="Genomic_DNA"/>
</dbReference>
<organism evidence="1">
    <name type="scientific">uncultured marine thaumarchaeote KM3_01_F07</name>
    <dbReference type="NCBI Taxonomy" id="1455953"/>
    <lineage>
        <taxon>Archaea</taxon>
        <taxon>Nitrososphaerota</taxon>
        <taxon>environmental samples</taxon>
    </lineage>
</organism>
<dbReference type="Gene3D" id="1.25.40.10">
    <property type="entry name" value="Tetratricopeptide repeat domain"/>
    <property type="match status" value="1"/>
</dbReference>
<reference evidence="1" key="1">
    <citation type="journal article" date="2014" name="Genome Biol. Evol.">
        <title>Pangenome evidence for extensive interdomain horizontal transfer affecting lineage core and shell genes in uncultured planktonic thaumarchaeota and euryarchaeota.</title>
        <authorList>
            <person name="Deschamps P."/>
            <person name="Zivanovic Y."/>
            <person name="Moreira D."/>
            <person name="Rodriguez-Valera F."/>
            <person name="Lopez-Garcia P."/>
        </authorList>
    </citation>
    <scope>NUCLEOTIDE SEQUENCE</scope>
</reference>
<sequence>MVGLFSYPKRKLRKLIKEGEFEEAIALGNSMEEKYQYDPDFIIIMASIFYILQDPKKTLQYVDRVLEINEYDTDALGLKLRVHQHLKENSEVIECCKKILEVDSDAYDVRTILNELEGK</sequence>
<proteinExistence type="predicted"/>
<dbReference type="AlphaFoldDB" id="A0A075G292"/>
<dbReference type="SUPFAM" id="SSF48452">
    <property type="entry name" value="TPR-like"/>
    <property type="match status" value="1"/>
</dbReference>
<protein>
    <submittedName>
        <fullName evidence="1">TPR repeat-containing protein</fullName>
    </submittedName>
</protein>
<accession>A0A075G292</accession>
<dbReference type="InterPro" id="IPR011990">
    <property type="entry name" value="TPR-like_helical_dom_sf"/>
</dbReference>
<name>A0A075G292_9ARCH</name>
<evidence type="ECO:0000313" key="1">
    <source>
        <dbReference type="EMBL" id="AIE97609.1"/>
    </source>
</evidence>